<reference evidence="15 16" key="1">
    <citation type="submission" date="2012-08" db="EMBL/GenBank/DDBJ databases">
        <title>Oryza genome evolution.</title>
        <authorList>
            <person name="Wing R.A."/>
        </authorList>
    </citation>
    <scope>NUCLEOTIDE SEQUENCE</scope>
</reference>
<dbReference type="Gene3D" id="3.90.228.20">
    <property type="match status" value="1"/>
</dbReference>
<organism evidence="15 16">
    <name type="scientific">Leersia perrieri</name>
    <dbReference type="NCBI Taxonomy" id="77586"/>
    <lineage>
        <taxon>Eukaryota</taxon>
        <taxon>Viridiplantae</taxon>
        <taxon>Streptophyta</taxon>
        <taxon>Embryophyta</taxon>
        <taxon>Tracheophyta</taxon>
        <taxon>Spermatophyta</taxon>
        <taxon>Magnoliopsida</taxon>
        <taxon>Liliopsida</taxon>
        <taxon>Poales</taxon>
        <taxon>Poaceae</taxon>
        <taxon>BOP clade</taxon>
        <taxon>Oryzoideae</taxon>
        <taxon>Oryzeae</taxon>
        <taxon>Oryzinae</taxon>
        <taxon>Leersia</taxon>
    </lineage>
</organism>
<dbReference type="GO" id="GO:0006094">
    <property type="term" value="P:gluconeogenesis"/>
    <property type="evidence" value="ECO:0007669"/>
    <property type="project" value="UniProtKB-UniPathway"/>
</dbReference>
<reference evidence="16" key="2">
    <citation type="submission" date="2013-12" db="EMBL/GenBank/DDBJ databases">
        <authorList>
            <person name="Yu Y."/>
            <person name="Lee S."/>
            <person name="de Baynast K."/>
            <person name="Wissotski M."/>
            <person name="Liu L."/>
            <person name="Talag J."/>
            <person name="Goicoechea J."/>
            <person name="Angelova A."/>
            <person name="Jetty R."/>
            <person name="Kudrna D."/>
            <person name="Golser W."/>
            <person name="Rivera L."/>
            <person name="Zhang J."/>
            <person name="Wing R."/>
        </authorList>
    </citation>
    <scope>NUCLEOTIDE SEQUENCE</scope>
</reference>
<feature type="transmembrane region" description="Helical" evidence="13">
    <location>
        <begin position="179"/>
        <end position="200"/>
    </location>
</feature>
<dbReference type="FunFam" id="3.40.449.10:FF:000008">
    <property type="entry name" value="D111/G-patch domain-containing protein"/>
    <property type="match status" value="1"/>
</dbReference>
<dbReference type="EnsemblPlants" id="LPERR04G19310.1">
    <property type="protein sequence ID" value="LPERR04G19310.1"/>
    <property type="gene ID" value="LPERR04G19310"/>
</dbReference>
<keyword evidence="7" id="KW-0067">ATP-binding</keyword>
<feature type="compositionally biased region" description="Basic and acidic residues" evidence="12">
    <location>
        <begin position="534"/>
        <end position="544"/>
    </location>
</feature>
<evidence type="ECO:0000256" key="7">
    <source>
        <dbReference type="ARBA" id="ARBA00022840"/>
    </source>
</evidence>
<dbReference type="SUPFAM" id="SSF53795">
    <property type="entry name" value="PEP carboxykinase-like"/>
    <property type="match status" value="1"/>
</dbReference>
<evidence type="ECO:0000256" key="4">
    <source>
        <dbReference type="ARBA" id="ARBA00012363"/>
    </source>
</evidence>
<dbReference type="PANTHER" id="PTHR43220:SF6">
    <property type="entry name" value="OS04G0592600 PROTEIN"/>
    <property type="match status" value="1"/>
</dbReference>
<protein>
    <recommendedName>
        <fullName evidence="4">phosphoenolpyruvate carboxykinase (ATP)</fullName>
        <ecNumber evidence="4">4.1.1.49</ecNumber>
    </recommendedName>
</protein>
<evidence type="ECO:0000256" key="1">
    <source>
        <dbReference type="ARBA" id="ARBA00004141"/>
    </source>
</evidence>
<dbReference type="SUPFAM" id="SSF68923">
    <property type="entry name" value="PEP carboxykinase N-terminal domain"/>
    <property type="match status" value="1"/>
</dbReference>
<dbReference type="InterPro" id="IPR045014">
    <property type="entry name" value="TM41A/B"/>
</dbReference>
<accession>A0A0D9W8U3</accession>
<comment type="catalytic activity">
    <reaction evidence="11">
        <text>oxaloacetate + ATP = phosphoenolpyruvate + ADP + CO2</text>
        <dbReference type="Rhea" id="RHEA:18617"/>
        <dbReference type="ChEBI" id="CHEBI:16452"/>
        <dbReference type="ChEBI" id="CHEBI:16526"/>
        <dbReference type="ChEBI" id="CHEBI:30616"/>
        <dbReference type="ChEBI" id="CHEBI:58702"/>
        <dbReference type="ChEBI" id="CHEBI:456216"/>
        <dbReference type="EC" id="4.1.1.49"/>
    </reaction>
</comment>
<dbReference type="Pfam" id="PF01293">
    <property type="entry name" value="PEPCK_ATP"/>
    <property type="match status" value="1"/>
</dbReference>
<evidence type="ECO:0000256" key="11">
    <source>
        <dbReference type="ARBA" id="ARBA00047371"/>
    </source>
</evidence>
<dbReference type="EC" id="4.1.1.49" evidence="4"/>
<comment type="subcellular location">
    <subcellularLocation>
        <location evidence="1">Membrane</location>
        <topology evidence="1">Multi-pass membrane protein</topology>
    </subcellularLocation>
</comment>
<feature type="transmembrane region" description="Helical" evidence="13">
    <location>
        <begin position="12"/>
        <end position="33"/>
    </location>
</feature>
<dbReference type="InterPro" id="IPR032816">
    <property type="entry name" value="VTT_dom"/>
</dbReference>
<dbReference type="GO" id="GO:0016020">
    <property type="term" value="C:membrane"/>
    <property type="evidence" value="ECO:0007669"/>
    <property type="project" value="UniProtKB-SubCell"/>
</dbReference>
<evidence type="ECO:0000256" key="3">
    <source>
        <dbReference type="ARBA" id="ARBA00006052"/>
    </source>
</evidence>
<dbReference type="AlphaFoldDB" id="A0A0D9W8U3"/>
<evidence type="ECO:0000256" key="5">
    <source>
        <dbReference type="ARBA" id="ARBA00022692"/>
    </source>
</evidence>
<evidence type="ECO:0000256" key="13">
    <source>
        <dbReference type="SAM" id="Phobius"/>
    </source>
</evidence>
<feature type="compositionally biased region" description="Low complexity" evidence="12">
    <location>
        <begin position="523"/>
        <end position="533"/>
    </location>
</feature>
<dbReference type="Gene3D" id="3.40.449.10">
    <property type="entry name" value="Phosphoenolpyruvate Carboxykinase, domain 1"/>
    <property type="match status" value="1"/>
</dbReference>
<dbReference type="InterPro" id="IPR001272">
    <property type="entry name" value="PEP_carboxykinase_ATP"/>
</dbReference>
<evidence type="ECO:0000313" key="16">
    <source>
        <dbReference type="Proteomes" id="UP000032180"/>
    </source>
</evidence>
<keyword evidence="16" id="KW-1185">Reference proteome</keyword>
<dbReference type="STRING" id="77586.A0A0D9W8U3"/>
<feature type="region of interest" description="Disordered" evidence="12">
    <location>
        <begin position="520"/>
        <end position="544"/>
    </location>
</feature>
<feature type="transmembrane region" description="Helical" evidence="13">
    <location>
        <begin position="104"/>
        <end position="131"/>
    </location>
</feature>
<dbReference type="GO" id="GO:0004612">
    <property type="term" value="F:phosphoenolpyruvate carboxykinase (ATP) activity"/>
    <property type="evidence" value="ECO:0007669"/>
    <property type="project" value="UniProtKB-EC"/>
</dbReference>
<keyword evidence="9 13" id="KW-0472">Membrane</keyword>
<comment type="similarity">
    <text evidence="3">Belongs to the phosphoenolpyruvate carboxykinase (ATP) family.</text>
</comment>
<keyword evidence="8 13" id="KW-1133">Transmembrane helix</keyword>
<dbReference type="HOGENOM" id="CLU_500957_0_0_1"/>
<evidence type="ECO:0000256" key="2">
    <source>
        <dbReference type="ARBA" id="ARBA00004742"/>
    </source>
</evidence>
<sequence>MGREERFPVWEAALGAGVAAAFATGLVGVYLSMPDSDYSFLKLPRNLEELQILTGHLENYTSDYTIQVLVGYCSVYIFMQTFMIPGTIFMSLLAGALFGQLRGLALVVFAASAGASSCFFLSKLIGKPLVFTLWPDKLMFFQKQVSKRREKLLNYMLFLRVTPTLPNTFINLASPIVDVPYHIFLLATLIGLIPAAYVTVRAGIALGELTSLSDLEDQEVSYSINWAIAGRGVVVRDKVFYNLETSELQKGGIVYTGNVTSGNPDVSRAQFAKLLKLVTFHLSSISSLYVQDGAVDSSMVCDAKVRVISDNPSAVMLLSNILWRTPDRAISHDTCPLTIYVASSISTNVRNSLGSGTQYANGFAAADIERSSLILCVDVIKSSGLQDVLVSTDSGVVVSSKGSSVLFPTKAREPNLLAKPTTAIIVSLDSTDALPKVSKLSPGQAAYHFLAGYHDGKEFMRLIEAILLNNLPDCNHEDTKDMSGLHMVSLRRNRSGGPLTVAYPMLLFLSSPSINKRSGGRLSGSSLLQQSRSTETKHCQEYWH</sequence>
<feature type="domain" description="VTT" evidence="14">
    <location>
        <begin position="84"/>
        <end position="203"/>
    </location>
</feature>
<dbReference type="InterPro" id="IPR008210">
    <property type="entry name" value="PEP_carboxykinase_N"/>
</dbReference>
<evidence type="ECO:0000259" key="14">
    <source>
        <dbReference type="Pfam" id="PF09335"/>
    </source>
</evidence>
<dbReference type="GO" id="GO:0000045">
    <property type="term" value="P:autophagosome assembly"/>
    <property type="evidence" value="ECO:0007669"/>
    <property type="project" value="TreeGrafter"/>
</dbReference>
<dbReference type="InterPro" id="IPR013035">
    <property type="entry name" value="PEP_carboxykinase_C"/>
</dbReference>
<dbReference type="Proteomes" id="UP000032180">
    <property type="component" value="Chromosome 4"/>
</dbReference>
<evidence type="ECO:0000313" key="15">
    <source>
        <dbReference type="EnsemblPlants" id="LPERR04G19310.1"/>
    </source>
</evidence>
<evidence type="ECO:0000256" key="10">
    <source>
        <dbReference type="ARBA" id="ARBA00023239"/>
    </source>
</evidence>
<feature type="transmembrane region" description="Helical" evidence="13">
    <location>
        <begin position="75"/>
        <end position="98"/>
    </location>
</feature>
<reference evidence="15" key="3">
    <citation type="submission" date="2015-04" db="UniProtKB">
        <authorList>
            <consortium name="EnsemblPlants"/>
        </authorList>
    </citation>
    <scope>IDENTIFICATION</scope>
</reference>
<keyword evidence="6" id="KW-0547">Nucleotide-binding</keyword>
<dbReference type="GO" id="GO:0005524">
    <property type="term" value="F:ATP binding"/>
    <property type="evidence" value="ECO:0007669"/>
    <property type="project" value="UniProtKB-KW"/>
</dbReference>
<evidence type="ECO:0000256" key="9">
    <source>
        <dbReference type="ARBA" id="ARBA00023136"/>
    </source>
</evidence>
<name>A0A0D9W8U3_9ORYZ</name>
<proteinExistence type="inferred from homology"/>
<dbReference type="Pfam" id="PF09335">
    <property type="entry name" value="VTT_dom"/>
    <property type="match status" value="1"/>
</dbReference>
<evidence type="ECO:0000256" key="12">
    <source>
        <dbReference type="SAM" id="MobiDB-lite"/>
    </source>
</evidence>
<keyword evidence="10" id="KW-0456">Lyase</keyword>
<keyword evidence="5 13" id="KW-0812">Transmembrane</keyword>
<dbReference type="Gramene" id="LPERR04G19310.1">
    <property type="protein sequence ID" value="LPERR04G19310.1"/>
    <property type="gene ID" value="LPERR04G19310"/>
</dbReference>
<dbReference type="eggNOG" id="KOG3140">
    <property type="taxonomic scope" value="Eukaryota"/>
</dbReference>
<dbReference type="UniPathway" id="UPA00138"/>
<evidence type="ECO:0000256" key="6">
    <source>
        <dbReference type="ARBA" id="ARBA00022741"/>
    </source>
</evidence>
<evidence type="ECO:0000256" key="8">
    <source>
        <dbReference type="ARBA" id="ARBA00022989"/>
    </source>
</evidence>
<comment type="pathway">
    <text evidence="2">Carbohydrate biosynthesis; gluconeogenesis.</text>
</comment>
<dbReference type="PANTHER" id="PTHR43220">
    <property type="match status" value="1"/>
</dbReference>